<keyword evidence="2" id="KW-1185">Reference proteome</keyword>
<dbReference type="InterPro" id="IPR032024">
    <property type="entry name" value="DUF5064"/>
</dbReference>
<dbReference type="AlphaFoldDB" id="A0A380T482"/>
<sequence length="121" mass="13913">MAQFKSGHVHIERTALNKADHSYDLNIEYAVVREANKHGIDFHMHGSIEGKTVEEKFFLSKEEVLPSFLSVATRRAQSYMPSPKKFESLGSTHKIYDLMFEDIREKLDVKSGDSVNPEHFE</sequence>
<evidence type="ECO:0000313" key="2">
    <source>
        <dbReference type="Proteomes" id="UP000255177"/>
    </source>
</evidence>
<protein>
    <submittedName>
        <fullName evidence="1">Acetyl-CoA carboxylase</fullName>
    </submittedName>
</protein>
<dbReference type="Pfam" id="PF16703">
    <property type="entry name" value="DUF5064"/>
    <property type="match status" value="1"/>
</dbReference>
<reference evidence="2" key="1">
    <citation type="submission" date="2018-07" db="EMBL/GenBank/DDBJ databases">
        <authorList>
            <person name="Blom J."/>
        </authorList>
    </citation>
    <scope>NUCLEOTIDE SEQUENCE [LARGE SCALE GENOMIC DNA]</scope>
    <source>
        <strain evidence="2">CCOS 864</strain>
    </source>
</reference>
<name>A0A380T482_9PSED</name>
<proteinExistence type="predicted"/>
<organism evidence="1 2">
    <name type="scientific">Pseudomonas wadenswilerensis</name>
    <dbReference type="NCBI Taxonomy" id="1785161"/>
    <lineage>
        <taxon>Bacteria</taxon>
        <taxon>Pseudomonadati</taxon>
        <taxon>Pseudomonadota</taxon>
        <taxon>Gammaproteobacteria</taxon>
        <taxon>Pseudomonadales</taxon>
        <taxon>Pseudomonadaceae</taxon>
        <taxon>Pseudomonas</taxon>
    </lineage>
</organism>
<accession>A0A380T482</accession>
<evidence type="ECO:0000313" key="1">
    <source>
        <dbReference type="EMBL" id="SUQ65059.1"/>
    </source>
</evidence>
<dbReference type="Gene3D" id="3.30.160.370">
    <property type="entry name" value="Domain of unknown function DUF5064"/>
    <property type="match status" value="1"/>
</dbReference>
<dbReference type="RefSeq" id="WP_115088558.1">
    <property type="nucleotide sequence ID" value="NZ_CBCSFG010000033.1"/>
</dbReference>
<gene>
    <name evidence="1" type="ORF">CCOS864_04529</name>
</gene>
<dbReference type="EMBL" id="UIDD01000011">
    <property type="protein sequence ID" value="SUQ65059.1"/>
    <property type="molecule type" value="Genomic_DNA"/>
</dbReference>
<dbReference type="Proteomes" id="UP000255177">
    <property type="component" value="Unassembled WGS sequence"/>
</dbReference>